<gene>
    <name evidence="1" type="ORF">SCLCIDRAFT_57430</name>
</gene>
<organism evidence="1 2">
    <name type="scientific">Scleroderma citrinum Foug A</name>
    <dbReference type="NCBI Taxonomy" id="1036808"/>
    <lineage>
        <taxon>Eukaryota</taxon>
        <taxon>Fungi</taxon>
        <taxon>Dikarya</taxon>
        <taxon>Basidiomycota</taxon>
        <taxon>Agaricomycotina</taxon>
        <taxon>Agaricomycetes</taxon>
        <taxon>Agaricomycetidae</taxon>
        <taxon>Boletales</taxon>
        <taxon>Sclerodermatineae</taxon>
        <taxon>Sclerodermataceae</taxon>
        <taxon>Scleroderma</taxon>
    </lineage>
</organism>
<dbReference type="AlphaFoldDB" id="A0A0C3CXA2"/>
<feature type="non-terminal residue" evidence="1">
    <location>
        <position position="575"/>
    </location>
</feature>
<keyword evidence="2" id="KW-1185">Reference proteome</keyword>
<feature type="non-terminal residue" evidence="1">
    <location>
        <position position="1"/>
    </location>
</feature>
<evidence type="ECO:0000313" key="1">
    <source>
        <dbReference type="EMBL" id="KIM53190.1"/>
    </source>
</evidence>
<evidence type="ECO:0000313" key="2">
    <source>
        <dbReference type="Proteomes" id="UP000053989"/>
    </source>
</evidence>
<protein>
    <submittedName>
        <fullName evidence="1">Uncharacterized protein</fullName>
    </submittedName>
</protein>
<dbReference type="Proteomes" id="UP000053989">
    <property type="component" value="Unassembled WGS sequence"/>
</dbReference>
<proteinExistence type="predicted"/>
<name>A0A0C3CXA2_9AGAM</name>
<reference evidence="2" key="2">
    <citation type="submission" date="2015-01" db="EMBL/GenBank/DDBJ databases">
        <title>Evolutionary Origins and Diversification of the Mycorrhizal Mutualists.</title>
        <authorList>
            <consortium name="DOE Joint Genome Institute"/>
            <consortium name="Mycorrhizal Genomics Consortium"/>
            <person name="Kohler A."/>
            <person name="Kuo A."/>
            <person name="Nagy L.G."/>
            <person name="Floudas D."/>
            <person name="Copeland A."/>
            <person name="Barry K.W."/>
            <person name="Cichocki N."/>
            <person name="Veneault-Fourrey C."/>
            <person name="LaButti K."/>
            <person name="Lindquist E.A."/>
            <person name="Lipzen A."/>
            <person name="Lundell T."/>
            <person name="Morin E."/>
            <person name="Murat C."/>
            <person name="Riley R."/>
            <person name="Ohm R."/>
            <person name="Sun H."/>
            <person name="Tunlid A."/>
            <person name="Henrissat B."/>
            <person name="Grigoriev I.V."/>
            <person name="Hibbett D.S."/>
            <person name="Martin F."/>
        </authorList>
    </citation>
    <scope>NUCLEOTIDE SEQUENCE [LARGE SCALE GENOMIC DNA]</scope>
    <source>
        <strain evidence="2">Foug A</strain>
    </source>
</reference>
<accession>A0A0C3CXA2</accession>
<dbReference type="HOGENOM" id="CLU_004591_2_0_1"/>
<dbReference type="OrthoDB" id="2506088at2759"/>
<reference evidence="1 2" key="1">
    <citation type="submission" date="2014-04" db="EMBL/GenBank/DDBJ databases">
        <authorList>
            <consortium name="DOE Joint Genome Institute"/>
            <person name="Kuo A."/>
            <person name="Kohler A."/>
            <person name="Nagy L.G."/>
            <person name="Floudas D."/>
            <person name="Copeland A."/>
            <person name="Barry K.W."/>
            <person name="Cichocki N."/>
            <person name="Veneault-Fourrey C."/>
            <person name="LaButti K."/>
            <person name="Lindquist E.A."/>
            <person name="Lipzen A."/>
            <person name="Lundell T."/>
            <person name="Morin E."/>
            <person name="Murat C."/>
            <person name="Sun H."/>
            <person name="Tunlid A."/>
            <person name="Henrissat B."/>
            <person name="Grigoriev I.V."/>
            <person name="Hibbett D.S."/>
            <person name="Martin F."/>
            <person name="Nordberg H.P."/>
            <person name="Cantor M.N."/>
            <person name="Hua S.X."/>
        </authorList>
    </citation>
    <scope>NUCLEOTIDE SEQUENCE [LARGE SCALE GENOMIC DNA]</scope>
    <source>
        <strain evidence="1 2">Foug A</strain>
    </source>
</reference>
<dbReference type="PANTHER" id="PTHR31912:SF34">
    <property type="entry name" value="NOTOCHORD-RELATED PROTEIN"/>
    <property type="match status" value="1"/>
</dbReference>
<sequence length="575" mass="63991">FLTDLLFNSPQLRFSQAQQKAMLTWAQELGASVPNYNQYRQVHVSICEQVRNPPQRQTTGDGNVWYLNDIGDAIAKDVANPISREGMMFYPEDLGSQRHQVWHGDKMVSDVPDDLLTANVRSQDGVMYYVNELVKCTGGSFFLLKRWVMSGGEMFAIGHSVDNAVGGFIIKDETLTRLPVSSFVENYLSVVEKNGGFVIFVSSLVCSQSYAKQMPNPLHEIAGDRLVYSVPIIVFIDDVSGNKSKQWNKHFSCYMSNSALPHEKLDQEFHVRFVATSPNTSPLEIMQGVRKAMEKAFNEPIASWDCKLKEEVLLRPFGLFFAGDNPMHAELSSSAGLNSNYFCRTCKVGGTRKHKQSDIGFSQILAEGAPQNSSKTAEHVFQQLMTALEPNVATTLNDAISGSGIKDTFAQPIIEHLVKLGQQLRKGSGDGSALSPGNVLTNLTEELKKIHMSSGGAVMNPLLHMPGVDIHKDTPTEILHTILLGIVKYYWAQTVWHLEKERKMVLFQTHLGSVATAGLNIPNIQAKYICHYKGGLIGKHFKTLAQVMSFLIFDLVPRNVLQAWLVIGRLMVLAW</sequence>
<dbReference type="STRING" id="1036808.A0A0C3CXA2"/>
<dbReference type="PANTHER" id="PTHR31912">
    <property type="entry name" value="IP13529P"/>
    <property type="match status" value="1"/>
</dbReference>
<dbReference type="InParanoid" id="A0A0C3CXA2"/>
<dbReference type="EMBL" id="KN822188">
    <property type="protein sequence ID" value="KIM53190.1"/>
    <property type="molecule type" value="Genomic_DNA"/>
</dbReference>